<name>A0A0B5H321_9ACTN</name>
<dbReference type="SMR" id="A0A0B5H321"/>
<reference evidence="3" key="1">
    <citation type="journal article" date="2014" name="PLoS ONE">
        <title>Characterization of Biosynthetic Genes of Ascamycin/Dealanylascamycin Featuring a 5'-O-Sulfonamide Moiety in Streptomyces sp. JCM9888.</title>
        <authorList>
            <person name="Zhao C."/>
            <person name="Qi J."/>
            <person name="Tao W."/>
            <person name="He L."/>
            <person name="Xu W."/>
            <person name="Chan J."/>
            <person name="Deng Z."/>
        </authorList>
    </citation>
    <scope>NUCLEOTIDE SEQUENCE</scope>
    <source>
        <strain evidence="3">JCM 9888</strain>
    </source>
</reference>
<dbReference type="InterPro" id="IPR036188">
    <property type="entry name" value="FAD/NAD-bd_sf"/>
</dbReference>
<dbReference type="Pfam" id="PF01494">
    <property type="entry name" value="FAD_binding_3"/>
    <property type="match status" value="1"/>
</dbReference>
<sequence>MTDFDIGIIGGGPGGTTAASYLARAGLSVAVFEGELFPREHVGESLVPATTPVLREIGALAKLDEAGFPRKYGAAWTSPSGARASDTFGMADLAFAEDEDVLGGQSYTYHVDRGRFDQLLLEHSSTLGAKVFEGARVRRVDFDGPHPRIVHASGGSESRTGVRMVIDASGRGTLLGRQLGLKVTDPTFDQYAVHGWFTGLDREAIAGRDALADYLFVHFLPAEDSWVWQIPITDTITSVGVVSRKSRLRQAGGDREAFFWGTLEHRPELAAALRACTPVRPLKVDGDFSYAMRQITGDGWAMVGDAARFVDPIFSSGVGIAMNGARLLSQDVLAAAEAGDFARQRFAEYEKKQRRGLTNWYNFIAVYYRLNILFTVFVQDPRYRLDVLRMLQGNVYETDHPPVLTTMQGVVETVESNPDHLWHPHLGSLRAPAAAPLF</sequence>
<evidence type="ECO:0000256" key="1">
    <source>
        <dbReference type="ARBA" id="ARBA00038396"/>
    </source>
</evidence>
<dbReference type="EMBL" id="KJ817375">
    <property type="protein sequence ID" value="AJF34525.1"/>
    <property type="molecule type" value="Genomic_DNA"/>
</dbReference>
<dbReference type="Gene3D" id="3.50.50.60">
    <property type="entry name" value="FAD/NAD(P)-binding domain"/>
    <property type="match status" value="1"/>
</dbReference>
<organism evidence="3">
    <name type="scientific">Streptomyces sp. JCM 9888</name>
    <dbReference type="NCBI Taxonomy" id="1570103"/>
    <lineage>
        <taxon>Bacteria</taxon>
        <taxon>Bacillati</taxon>
        <taxon>Actinomycetota</taxon>
        <taxon>Actinomycetes</taxon>
        <taxon>Kitasatosporales</taxon>
        <taxon>Streptomycetaceae</taxon>
        <taxon>Streptomyces</taxon>
    </lineage>
</organism>
<accession>A0A0B5H321</accession>
<evidence type="ECO:0000313" key="3">
    <source>
        <dbReference type="EMBL" id="AJF34525.1"/>
    </source>
</evidence>
<dbReference type="GO" id="GO:0071949">
    <property type="term" value="F:FAD binding"/>
    <property type="evidence" value="ECO:0007669"/>
    <property type="project" value="InterPro"/>
</dbReference>
<evidence type="ECO:0000259" key="2">
    <source>
        <dbReference type="Pfam" id="PF01494"/>
    </source>
</evidence>
<dbReference type="PRINTS" id="PR00420">
    <property type="entry name" value="RNGMNOXGNASE"/>
</dbReference>
<proteinExistence type="inferred from homology"/>
<feature type="domain" description="FAD-binding" evidence="2">
    <location>
        <begin position="4"/>
        <end position="354"/>
    </location>
</feature>
<comment type="similarity">
    <text evidence="1">Belongs to the flavin-dependent halogenase family. Bacterial tryptophan halogenase subfamily.</text>
</comment>
<dbReference type="PANTHER" id="PTHR43747">
    <property type="entry name" value="FAD-BINDING PROTEIN"/>
    <property type="match status" value="1"/>
</dbReference>
<dbReference type="InterPro" id="IPR050816">
    <property type="entry name" value="Flavin-dep_Halogenase_NPB"/>
</dbReference>
<dbReference type="SUPFAM" id="SSF51905">
    <property type="entry name" value="FAD/NAD(P)-binding domain"/>
    <property type="match status" value="1"/>
</dbReference>
<protein>
    <submittedName>
        <fullName evidence="3">Putative FAD-dependent chlorinase</fullName>
    </submittedName>
</protein>
<dbReference type="InterPro" id="IPR002938">
    <property type="entry name" value="FAD-bd"/>
</dbReference>
<dbReference type="AlphaFoldDB" id="A0A0B5H321"/>
<gene>
    <name evidence="3" type="primary">acmY</name>
</gene>
<dbReference type="PANTHER" id="PTHR43747:SF1">
    <property type="entry name" value="SLR1998 PROTEIN"/>
    <property type="match status" value="1"/>
</dbReference>